<proteinExistence type="predicted"/>
<reference evidence="1 2" key="1">
    <citation type="submission" date="2019-01" db="EMBL/GenBank/DDBJ databases">
        <title>Novel species of Nocardioides.</title>
        <authorList>
            <person name="Liu Q."/>
            <person name="X Y.-H."/>
        </authorList>
    </citation>
    <scope>NUCLEOTIDE SEQUENCE [LARGE SCALE GENOMIC DNA]</scope>
    <source>
        <strain evidence="1 2">HLT2-9</strain>
    </source>
</reference>
<evidence type="ECO:0000313" key="2">
    <source>
        <dbReference type="Proteomes" id="UP000291101"/>
    </source>
</evidence>
<organism evidence="1 2">
    <name type="scientific">Nocardioides zhouii</name>
    <dbReference type="NCBI Taxonomy" id="1168729"/>
    <lineage>
        <taxon>Bacteria</taxon>
        <taxon>Bacillati</taxon>
        <taxon>Actinomycetota</taxon>
        <taxon>Actinomycetes</taxon>
        <taxon>Propionibacteriales</taxon>
        <taxon>Nocardioidaceae</taxon>
        <taxon>Nocardioides</taxon>
    </lineage>
</organism>
<dbReference type="RefSeq" id="WP_129428283.1">
    <property type="nucleotide sequence ID" value="NZ_SDWV01000022.1"/>
</dbReference>
<dbReference type="Proteomes" id="UP000291101">
    <property type="component" value="Unassembled WGS sequence"/>
</dbReference>
<accession>A0A4Q2SNK2</accession>
<protein>
    <submittedName>
        <fullName evidence="1">Uncharacterized protein</fullName>
    </submittedName>
</protein>
<dbReference type="OrthoDB" id="9823757at2"/>
<dbReference type="EMBL" id="SDWV01000022">
    <property type="protein sequence ID" value="RYC05648.1"/>
    <property type="molecule type" value="Genomic_DNA"/>
</dbReference>
<gene>
    <name evidence="1" type="ORF">EUA94_18035</name>
</gene>
<evidence type="ECO:0000313" key="1">
    <source>
        <dbReference type="EMBL" id="RYC05648.1"/>
    </source>
</evidence>
<sequence>MDYTYLPTPLAISLDRVRDARGDVELDPWGQVTFEATSPEYPGLFGRSSDADEATQQLLDTIMYALPIAPEVTHALQDAGYPLEVVEAWERETEGCADRSFRHHAVTAVATLRAYTNAGIPALAACGFATLLDVVDATAVHAAGCTSQDVRRYAQMADSSGWWETDFEIIRWLRAGIVADRGALYVDHCTVEQAVAWEAFLEANEVPDDDLRSLVRIGVQPQDVADGFPVHRASFYAHCTAPWLNAVEWEAFASRHGVSDADLVGLFHLFVQPKCVAHTFPLHRAAFYAECGASWHVAMAWENALAEYGQQVDDSDLRDILAAGLEPECLLEYSAASEDAGFALGQAARTLLGLTPR</sequence>
<name>A0A4Q2SNK2_9ACTN</name>
<comment type="caution">
    <text evidence="1">The sequence shown here is derived from an EMBL/GenBank/DDBJ whole genome shotgun (WGS) entry which is preliminary data.</text>
</comment>
<dbReference type="AlphaFoldDB" id="A0A4Q2SNK2"/>
<keyword evidence="2" id="KW-1185">Reference proteome</keyword>